<feature type="coiled-coil region" evidence="1">
    <location>
        <begin position="72"/>
        <end position="116"/>
    </location>
</feature>
<dbReference type="Pfam" id="PF03448">
    <property type="entry name" value="MgtE_N"/>
    <property type="match status" value="1"/>
</dbReference>
<feature type="domain" description="Magnesium transporter MgtE intracellular" evidence="2">
    <location>
        <begin position="138"/>
        <end position="190"/>
    </location>
</feature>
<comment type="caution">
    <text evidence="3">The sequence shown here is derived from an EMBL/GenBank/DDBJ whole genome shotgun (WGS) entry which is preliminary data.</text>
</comment>
<accession>A0A5R9J6D1</accession>
<evidence type="ECO:0000313" key="3">
    <source>
        <dbReference type="EMBL" id="TLU73122.1"/>
    </source>
</evidence>
<sequence length="210" mass="22521">MAMLLSAKVVTFASEAKAALDGPAASSPAAPPKVAAAKSGGANPVAAVGIAPGGSGKTTPAVEVDATERALLQELRQRSEQLDARERKINDRKTVIEAAEAKLETRIDRLASLQSSLEELDGARKQRQSANWSGLVKVYEAMKPRDAAAIFDVLDIHVLLEVLDRMNERKAAAVLAAMQPERARMATQMLAQMRTRQDVPEPQQVSSNNK</sequence>
<protein>
    <recommendedName>
        <fullName evidence="2">Magnesium transporter MgtE intracellular domain-containing protein</fullName>
    </recommendedName>
</protein>
<evidence type="ECO:0000256" key="1">
    <source>
        <dbReference type="SAM" id="Coils"/>
    </source>
</evidence>
<dbReference type="InterPro" id="IPR038076">
    <property type="entry name" value="MgtE_N_sf"/>
</dbReference>
<evidence type="ECO:0000313" key="4">
    <source>
        <dbReference type="Proteomes" id="UP000305654"/>
    </source>
</evidence>
<organism evidence="3 4">
    <name type="scientific">Lichenicoccus roseus</name>
    <dbReference type="NCBI Taxonomy" id="2683649"/>
    <lineage>
        <taxon>Bacteria</taxon>
        <taxon>Pseudomonadati</taxon>
        <taxon>Pseudomonadota</taxon>
        <taxon>Alphaproteobacteria</taxon>
        <taxon>Acetobacterales</taxon>
        <taxon>Acetobacteraceae</taxon>
        <taxon>Lichenicoccus</taxon>
    </lineage>
</organism>
<reference evidence="3 4" key="1">
    <citation type="submission" date="2019-05" db="EMBL/GenBank/DDBJ databases">
        <authorList>
            <person name="Pankratov T."/>
            <person name="Grouzdev D."/>
        </authorList>
    </citation>
    <scope>NUCLEOTIDE SEQUENCE [LARGE SCALE GENOMIC DNA]</scope>
    <source>
        <strain evidence="3 4">KEBCLARHB70R</strain>
    </source>
</reference>
<dbReference type="InterPro" id="IPR006668">
    <property type="entry name" value="Mg_transptr_MgtE_intracell_dom"/>
</dbReference>
<dbReference type="SUPFAM" id="SSF158791">
    <property type="entry name" value="MgtE N-terminal domain-like"/>
    <property type="match status" value="1"/>
</dbReference>
<dbReference type="AlphaFoldDB" id="A0A5R9J6D1"/>
<dbReference type="OrthoDB" id="9791432at2"/>
<name>A0A5R9J6D1_9PROT</name>
<dbReference type="Proteomes" id="UP000305654">
    <property type="component" value="Unassembled WGS sequence"/>
</dbReference>
<dbReference type="RefSeq" id="WP_138325198.1">
    <property type="nucleotide sequence ID" value="NZ_VCDI01000002.1"/>
</dbReference>
<dbReference type="Gene3D" id="1.25.60.10">
    <property type="entry name" value="MgtE N-terminal domain-like"/>
    <property type="match status" value="1"/>
</dbReference>
<proteinExistence type="predicted"/>
<dbReference type="EMBL" id="VCDI01000002">
    <property type="protein sequence ID" value="TLU73122.1"/>
    <property type="molecule type" value="Genomic_DNA"/>
</dbReference>
<gene>
    <name evidence="3" type="ORF">FE263_06740</name>
</gene>
<keyword evidence="1" id="KW-0175">Coiled coil</keyword>
<evidence type="ECO:0000259" key="2">
    <source>
        <dbReference type="Pfam" id="PF03448"/>
    </source>
</evidence>
<keyword evidence="4" id="KW-1185">Reference proteome</keyword>